<evidence type="ECO:0000313" key="3">
    <source>
        <dbReference type="Proteomes" id="UP001207930"/>
    </source>
</evidence>
<reference evidence="2 3" key="1">
    <citation type="submission" date="2022-10" db="EMBL/GenBank/DDBJ databases">
        <title>Luteolibacter flavescens strain MCCC 1K03193, whole genome shotgun sequencing project.</title>
        <authorList>
            <person name="Zhao G."/>
            <person name="Shen L."/>
        </authorList>
    </citation>
    <scope>NUCLEOTIDE SEQUENCE [LARGE SCALE GENOMIC DNA]</scope>
    <source>
        <strain evidence="2 3">MCCC 1K03193</strain>
    </source>
</reference>
<keyword evidence="3" id="KW-1185">Reference proteome</keyword>
<feature type="chain" id="PRO_5046585806" description="PEP-CTERM protein-sorting domain-containing protein" evidence="1">
    <location>
        <begin position="20"/>
        <end position="197"/>
    </location>
</feature>
<proteinExistence type="predicted"/>
<evidence type="ECO:0000313" key="2">
    <source>
        <dbReference type="EMBL" id="MCW1884713.1"/>
    </source>
</evidence>
<organism evidence="2 3">
    <name type="scientific">Luteolibacter flavescens</name>
    <dbReference type="NCBI Taxonomy" id="1859460"/>
    <lineage>
        <taxon>Bacteria</taxon>
        <taxon>Pseudomonadati</taxon>
        <taxon>Verrucomicrobiota</taxon>
        <taxon>Verrucomicrobiia</taxon>
        <taxon>Verrucomicrobiales</taxon>
        <taxon>Verrucomicrobiaceae</taxon>
        <taxon>Luteolibacter</taxon>
    </lineage>
</organism>
<protein>
    <recommendedName>
        <fullName evidence="4">PEP-CTERM protein-sorting domain-containing protein</fullName>
    </recommendedName>
</protein>
<dbReference type="EMBL" id="JAPDDS010000004">
    <property type="protein sequence ID" value="MCW1884713.1"/>
    <property type="molecule type" value="Genomic_DNA"/>
</dbReference>
<keyword evidence="1" id="KW-0732">Signal</keyword>
<evidence type="ECO:0008006" key="4">
    <source>
        <dbReference type="Google" id="ProtNLM"/>
    </source>
</evidence>
<gene>
    <name evidence="2" type="ORF">OKA04_08235</name>
</gene>
<evidence type="ECO:0000256" key="1">
    <source>
        <dbReference type="SAM" id="SignalP"/>
    </source>
</evidence>
<feature type="signal peptide" evidence="1">
    <location>
        <begin position="1"/>
        <end position="19"/>
    </location>
</feature>
<sequence length="197" mass="21458">MIKTIPLLVTLLTCAASQAASVIYRFDGVVSGSLFDDSRIFESQHGVIMGVTTVTYFFEVDFDRDAGQFTTPVQTVEYFYSELKGDGLAESFMGSTYDQDAVQGANIDFSDFHDTGKLTGGKVVTIHTNDTRTSLWRVEDWQVGQSFLFTDVTRPVGSVTSIGLHGNVTLTSIEPVPEPACATLAGLAGLLALRRRR</sequence>
<dbReference type="Proteomes" id="UP001207930">
    <property type="component" value="Unassembled WGS sequence"/>
</dbReference>
<dbReference type="RefSeq" id="WP_264500672.1">
    <property type="nucleotide sequence ID" value="NZ_JAPDDS010000004.1"/>
</dbReference>
<name>A0ABT3FMC7_9BACT</name>
<comment type="caution">
    <text evidence="2">The sequence shown here is derived from an EMBL/GenBank/DDBJ whole genome shotgun (WGS) entry which is preliminary data.</text>
</comment>
<accession>A0ABT3FMC7</accession>